<feature type="compositionally biased region" description="Low complexity" evidence="6">
    <location>
        <begin position="479"/>
        <end position="489"/>
    </location>
</feature>
<evidence type="ECO:0000256" key="4">
    <source>
        <dbReference type="ARBA" id="ARBA00023134"/>
    </source>
</evidence>
<keyword evidence="8" id="KW-0251">Elongation factor</keyword>
<dbReference type="Gene3D" id="3.30.70.240">
    <property type="match status" value="1"/>
</dbReference>
<name>A0A9P6H476_9AGAM</name>
<evidence type="ECO:0000256" key="3">
    <source>
        <dbReference type="ARBA" id="ARBA00022801"/>
    </source>
</evidence>
<dbReference type="Proteomes" id="UP000736335">
    <property type="component" value="Unassembled WGS sequence"/>
</dbReference>
<dbReference type="CDD" id="cd16261">
    <property type="entry name" value="EF2_snRNP_III"/>
    <property type="match status" value="1"/>
</dbReference>
<dbReference type="GO" id="GO:0043022">
    <property type="term" value="F:ribosome binding"/>
    <property type="evidence" value="ECO:0007669"/>
    <property type="project" value="TreeGrafter"/>
</dbReference>
<evidence type="ECO:0000256" key="2">
    <source>
        <dbReference type="ARBA" id="ARBA00022741"/>
    </source>
</evidence>
<feature type="compositionally biased region" description="Polar residues" evidence="6">
    <location>
        <begin position="490"/>
        <end position="504"/>
    </location>
</feature>
<comment type="caution">
    <text evidence="8">The sequence shown here is derived from an EMBL/GenBank/DDBJ whole genome shotgun (WGS) entry which is preliminary data.</text>
</comment>
<reference evidence="8" key="1">
    <citation type="journal article" date="2020" name="Nat. Commun.">
        <title>Large-scale genome sequencing of mycorrhizal fungi provides insights into the early evolution of symbiotic traits.</title>
        <authorList>
            <person name="Miyauchi S."/>
            <person name="Kiss E."/>
            <person name="Kuo A."/>
            <person name="Drula E."/>
            <person name="Kohler A."/>
            <person name="Sanchez-Garcia M."/>
            <person name="Morin E."/>
            <person name="Andreopoulos B."/>
            <person name="Barry K.W."/>
            <person name="Bonito G."/>
            <person name="Buee M."/>
            <person name="Carver A."/>
            <person name="Chen C."/>
            <person name="Cichocki N."/>
            <person name="Clum A."/>
            <person name="Culley D."/>
            <person name="Crous P.W."/>
            <person name="Fauchery L."/>
            <person name="Girlanda M."/>
            <person name="Hayes R.D."/>
            <person name="Keri Z."/>
            <person name="LaButti K."/>
            <person name="Lipzen A."/>
            <person name="Lombard V."/>
            <person name="Magnuson J."/>
            <person name="Maillard F."/>
            <person name="Murat C."/>
            <person name="Nolan M."/>
            <person name="Ohm R.A."/>
            <person name="Pangilinan J."/>
            <person name="Pereira M.F."/>
            <person name="Perotto S."/>
            <person name="Peter M."/>
            <person name="Pfister S."/>
            <person name="Riley R."/>
            <person name="Sitrit Y."/>
            <person name="Stielow J.B."/>
            <person name="Szollosi G."/>
            <person name="Zifcakova L."/>
            <person name="Stursova M."/>
            <person name="Spatafora J.W."/>
            <person name="Tedersoo L."/>
            <person name="Vaario L.M."/>
            <person name="Yamada A."/>
            <person name="Yan M."/>
            <person name="Wang P."/>
            <person name="Xu J."/>
            <person name="Bruns T."/>
            <person name="Baldrian P."/>
            <person name="Vilgalys R."/>
            <person name="Dunand C."/>
            <person name="Henrissat B."/>
            <person name="Grigoriev I.V."/>
            <person name="Hibbett D."/>
            <person name="Nagy L.G."/>
            <person name="Martin F.M."/>
        </authorList>
    </citation>
    <scope>NUCLEOTIDE SEQUENCE</scope>
    <source>
        <strain evidence="8">UH-Tt-Lm1</strain>
    </source>
</reference>
<dbReference type="InterPro" id="IPR027417">
    <property type="entry name" value="P-loop_NTPase"/>
</dbReference>
<keyword evidence="4" id="KW-0342">GTP-binding</keyword>
<dbReference type="OrthoDB" id="364892at2759"/>
<keyword evidence="9" id="KW-1185">Reference proteome</keyword>
<dbReference type="InterPro" id="IPR009000">
    <property type="entry name" value="Transl_B-barrel_sf"/>
</dbReference>
<keyword evidence="2" id="KW-0547">Nucleotide-binding</keyword>
<dbReference type="InterPro" id="IPR056752">
    <property type="entry name" value="EFL1"/>
</dbReference>
<dbReference type="FunFam" id="3.30.70.870:FF:000002">
    <property type="entry name" value="Translation elongation factor 2"/>
    <property type="match status" value="1"/>
</dbReference>
<sequence>MAVTSEQATNALLVRNVTTIGHVDHGKTTLMDALLAANNIISSRMAGKIRYLDSREDEQQRGITMENSAVSLRFKVLAPQSTSRSGPAESPRTYVVNMIDTPGHVDFSSEVSTASRLCDGALVLVDVVEGVCTQTIAVLRQAWSDRLRPILIINKFDRLITELKLSPIEAYHHLSQLIEQVNAVMGSFFAGERMEDDLRWREERERRLAAKREARADEAAADAAATSNGSINGDSAPDTDDQYQERDDEDLYFAPEKGNVVFASAIDGWGFRIGKFAQLYASKLGIREANFKRVLWGDFYLDAKTKRVITHKQLKGRNLKPLFVQFVLDNIWAVYDAIVINPNPDKVSKIVTTLNPKIPPRELKSKDTRNLLQLVMSQWLSLSTCVIQSTIDVVPPPSSAQPNRIPKILYPDLLEPTIPPKNQLEKDLWNCHDGEEAFVIGYVSKMFAVPVKDLPENKKATITAEQMRAKAKAARERASAASIATTAEANGNSPSTLTEASNGQGEDVEGKGKEQVREDEDILLGFARIYSGNIRVGSRVWCILPKYNNNFPPTHPRNVPHAITTVVEGLYTMMGKDLVRVDNVPAGNVFAIRGLEGKVMRSATICAPNHQGLSDEEVEAENPECVLNLGGISRPVYPIVRVALEPRVPADMPKLVKGLKLLSQADPCVETFQQQTGEHVILTAGELHLERCLKDLRERFAKVEIQASKPIVPFRETAVKATEMAPPKYSSKRGLVNGSSAQGLVKFSIRATPLPKSLLEFILDNVSILKRLQRERRNTPGDSANDRDQDEEDDDSEGTLRKPTVRPDRFWAELEAVCEKAGGDWNKRIVDRIWAFGPHKACGCLLIDARKNIRTPNSLRKKLDRTRAAEASIDEESVVEGGLGHDFDHHIETGFQLATFQGPLCSEPVEGMAYFLESLEVASDEAKSETGVQPNYAQASGSLMTVIRDACRNGLLDWSPRLMLAMYSCDIQAATDVLGKVYGVVAKRRGRIVAEEMKEGTSFFTVSALLPVAESFGFADDIRKRTSGAASPQLIFSGQVYEMLDIDPFWVPTTEEELEDLGEKADRENVAKAYMDSVRERKGLFVDRKIVEFAEKQRTLKR</sequence>
<evidence type="ECO:0000256" key="1">
    <source>
        <dbReference type="ARBA" id="ARBA00022517"/>
    </source>
</evidence>
<dbReference type="Gene3D" id="3.40.50.300">
    <property type="entry name" value="P-loop containing nucleotide triphosphate hydrolases"/>
    <property type="match status" value="1"/>
</dbReference>
<dbReference type="InterPro" id="IPR005225">
    <property type="entry name" value="Small_GTP-bd"/>
</dbReference>
<evidence type="ECO:0000256" key="6">
    <source>
        <dbReference type="SAM" id="MobiDB-lite"/>
    </source>
</evidence>
<protein>
    <recommendedName>
        <fullName evidence="5">Elongation factor-like 1</fullName>
    </recommendedName>
</protein>
<evidence type="ECO:0000313" key="9">
    <source>
        <dbReference type="Proteomes" id="UP000736335"/>
    </source>
</evidence>
<accession>A0A9P6H476</accession>
<evidence type="ECO:0000256" key="5">
    <source>
        <dbReference type="ARBA" id="ARBA00081809"/>
    </source>
</evidence>
<dbReference type="PROSITE" id="PS51722">
    <property type="entry name" value="G_TR_2"/>
    <property type="match status" value="1"/>
</dbReference>
<dbReference type="GO" id="GO:0005829">
    <property type="term" value="C:cytosol"/>
    <property type="evidence" value="ECO:0007669"/>
    <property type="project" value="TreeGrafter"/>
</dbReference>
<dbReference type="Pfam" id="PF25118">
    <property type="entry name" value="EFL1"/>
    <property type="match status" value="1"/>
</dbReference>
<dbReference type="GO" id="GO:0003746">
    <property type="term" value="F:translation elongation factor activity"/>
    <property type="evidence" value="ECO:0007669"/>
    <property type="project" value="UniProtKB-KW"/>
</dbReference>
<proteinExistence type="predicted"/>
<feature type="region of interest" description="Disordered" evidence="6">
    <location>
        <begin position="211"/>
        <end position="244"/>
    </location>
</feature>
<dbReference type="CDD" id="cd16268">
    <property type="entry name" value="EF2_II"/>
    <property type="match status" value="1"/>
</dbReference>
<dbReference type="GO" id="GO:0042256">
    <property type="term" value="P:cytosolic ribosome assembly"/>
    <property type="evidence" value="ECO:0007669"/>
    <property type="project" value="TreeGrafter"/>
</dbReference>
<evidence type="ECO:0000259" key="7">
    <source>
        <dbReference type="PROSITE" id="PS51722"/>
    </source>
</evidence>
<feature type="domain" description="Tr-type G" evidence="7">
    <location>
        <begin position="12"/>
        <end position="346"/>
    </location>
</feature>
<dbReference type="InterPro" id="IPR014721">
    <property type="entry name" value="Ribsml_uS5_D2-typ_fold_subgr"/>
</dbReference>
<feature type="region of interest" description="Disordered" evidence="6">
    <location>
        <begin position="774"/>
        <end position="804"/>
    </location>
</feature>
<dbReference type="InterPro" id="IPR020568">
    <property type="entry name" value="Ribosomal_Su5_D2-typ_SF"/>
</dbReference>
<dbReference type="CDD" id="cd01885">
    <property type="entry name" value="EF2"/>
    <property type="match status" value="1"/>
</dbReference>
<dbReference type="InterPro" id="IPR000640">
    <property type="entry name" value="EFG_V-like"/>
</dbReference>
<dbReference type="GO" id="GO:1990904">
    <property type="term" value="C:ribonucleoprotein complex"/>
    <property type="evidence" value="ECO:0007669"/>
    <property type="project" value="TreeGrafter"/>
</dbReference>
<dbReference type="FunFam" id="3.30.70.240:FF:000006">
    <property type="entry name" value="Elongation factor like GTPase 1"/>
    <property type="match status" value="1"/>
</dbReference>
<dbReference type="CDD" id="cd04096">
    <property type="entry name" value="eEF2_snRNP_like_C"/>
    <property type="match status" value="1"/>
</dbReference>
<feature type="compositionally biased region" description="Acidic residues" evidence="6">
    <location>
        <begin position="788"/>
        <end position="797"/>
    </location>
</feature>
<dbReference type="Pfam" id="PF00009">
    <property type="entry name" value="GTP_EFTU"/>
    <property type="match status" value="1"/>
</dbReference>
<organism evidence="8 9">
    <name type="scientific">Thelephora terrestris</name>
    <dbReference type="NCBI Taxonomy" id="56493"/>
    <lineage>
        <taxon>Eukaryota</taxon>
        <taxon>Fungi</taxon>
        <taxon>Dikarya</taxon>
        <taxon>Basidiomycota</taxon>
        <taxon>Agaricomycotina</taxon>
        <taxon>Agaricomycetes</taxon>
        <taxon>Thelephorales</taxon>
        <taxon>Thelephoraceae</taxon>
        <taxon>Thelephora</taxon>
    </lineage>
</organism>
<dbReference type="Gene3D" id="3.30.70.870">
    <property type="entry name" value="Elongation Factor G (Translational Gtpase), domain 3"/>
    <property type="match status" value="1"/>
</dbReference>
<keyword evidence="1" id="KW-0690">Ribosome biogenesis</keyword>
<dbReference type="SUPFAM" id="SSF52540">
    <property type="entry name" value="P-loop containing nucleoside triphosphate hydrolases"/>
    <property type="match status" value="1"/>
</dbReference>
<dbReference type="FunFam" id="3.90.1430.10:FF:000002">
    <property type="entry name" value="Elongation factor like GTPase 1"/>
    <property type="match status" value="1"/>
</dbReference>
<dbReference type="PANTHER" id="PTHR42908:SF3">
    <property type="entry name" value="ELONGATION FACTOR-LIKE GTPASE 1"/>
    <property type="match status" value="1"/>
</dbReference>
<dbReference type="Gene3D" id="2.40.30.10">
    <property type="entry name" value="Translation factors"/>
    <property type="match status" value="1"/>
</dbReference>
<dbReference type="InterPro" id="IPR041095">
    <property type="entry name" value="EFG_II"/>
</dbReference>
<reference evidence="8" key="2">
    <citation type="submission" date="2020-11" db="EMBL/GenBank/DDBJ databases">
        <authorList>
            <consortium name="DOE Joint Genome Institute"/>
            <person name="Kuo A."/>
            <person name="Miyauchi S."/>
            <person name="Kiss E."/>
            <person name="Drula E."/>
            <person name="Kohler A."/>
            <person name="Sanchez-Garcia M."/>
            <person name="Andreopoulos B."/>
            <person name="Barry K.W."/>
            <person name="Bonito G."/>
            <person name="Buee M."/>
            <person name="Carver A."/>
            <person name="Chen C."/>
            <person name="Cichocki N."/>
            <person name="Clum A."/>
            <person name="Culley D."/>
            <person name="Crous P.W."/>
            <person name="Fauchery L."/>
            <person name="Girlanda M."/>
            <person name="Hayes R."/>
            <person name="Keri Z."/>
            <person name="Labutti K."/>
            <person name="Lipzen A."/>
            <person name="Lombard V."/>
            <person name="Magnuson J."/>
            <person name="Maillard F."/>
            <person name="Morin E."/>
            <person name="Murat C."/>
            <person name="Nolan M."/>
            <person name="Ohm R."/>
            <person name="Pangilinan J."/>
            <person name="Pereira M."/>
            <person name="Perotto S."/>
            <person name="Peter M."/>
            <person name="Riley R."/>
            <person name="Sitrit Y."/>
            <person name="Stielow B."/>
            <person name="Szollosi G."/>
            <person name="Zifcakova L."/>
            <person name="Stursova M."/>
            <person name="Spatafora J.W."/>
            <person name="Tedersoo L."/>
            <person name="Vaario L.-M."/>
            <person name="Yamada A."/>
            <person name="Yan M."/>
            <person name="Wang P."/>
            <person name="Xu J."/>
            <person name="Bruns T."/>
            <person name="Baldrian P."/>
            <person name="Vilgalys R."/>
            <person name="Henrissat B."/>
            <person name="Grigoriev I.V."/>
            <person name="Hibbett D."/>
            <person name="Nagy L.G."/>
            <person name="Martin F.M."/>
        </authorList>
    </citation>
    <scope>NUCLEOTIDE SEQUENCE</scope>
    <source>
        <strain evidence="8">UH-Tt-Lm1</strain>
    </source>
</reference>
<dbReference type="Gene3D" id="3.30.230.10">
    <property type="match status" value="1"/>
</dbReference>
<dbReference type="GO" id="GO:0003924">
    <property type="term" value="F:GTPase activity"/>
    <property type="evidence" value="ECO:0007669"/>
    <property type="project" value="InterPro"/>
</dbReference>
<dbReference type="InterPro" id="IPR000795">
    <property type="entry name" value="T_Tr_GTP-bd_dom"/>
</dbReference>
<feature type="region of interest" description="Disordered" evidence="6">
    <location>
        <begin position="479"/>
        <end position="515"/>
    </location>
</feature>
<dbReference type="SUPFAM" id="SSF54211">
    <property type="entry name" value="Ribosomal protein S5 domain 2-like"/>
    <property type="match status" value="1"/>
</dbReference>
<dbReference type="SMART" id="SM00838">
    <property type="entry name" value="EFG_C"/>
    <property type="match status" value="1"/>
</dbReference>
<dbReference type="NCBIfam" id="TIGR00231">
    <property type="entry name" value="small_GTP"/>
    <property type="match status" value="1"/>
</dbReference>
<dbReference type="GO" id="GO:0005525">
    <property type="term" value="F:GTP binding"/>
    <property type="evidence" value="ECO:0007669"/>
    <property type="project" value="UniProtKB-KW"/>
</dbReference>
<dbReference type="CDD" id="cd01681">
    <property type="entry name" value="aeEF2_snRNP_like_IV"/>
    <property type="match status" value="1"/>
</dbReference>
<evidence type="ECO:0000313" key="8">
    <source>
        <dbReference type="EMBL" id="KAF9777641.1"/>
    </source>
</evidence>
<dbReference type="EMBL" id="WIUZ02000030">
    <property type="protein sequence ID" value="KAF9777641.1"/>
    <property type="molecule type" value="Genomic_DNA"/>
</dbReference>
<keyword evidence="8" id="KW-0648">Protein biosynthesis</keyword>
<dbReference type="AlphaFoldDB" id="A0A9P6H476"/>
<dbReference type="PANTHER" id="PTHR42908">
    <property type="entry name" value="TRANSLATION ELONGATION FACTOR-RELATED"/>
    <property type="match status" value="1"/>
</dbReference>
<gene>
    <name evidence="8" type="ORF">BJ322DRAFT_1015517</name>
</gene>
<dbReference type="SUPFAM" id="SSF54980">
    <property type="entry name" value="EF-G C-terminal domain-like"/>
    <property type="match status" value="2"/>
</dbReference>
<dbReference type="SUPFAM" id="SSF50447">
    <property type="entry name" value="Translation proteins"/>
    <property type="match status" value="1"/>
</dbReference>
<dbReference type="Pfam" id="PF14492">
    <property type="entry name" value="EFG_III"/>
    <property type="match status" value="1"/>
</dbReference>
<keyword evidence="3" id="KW-0378">Hydrolase</keyword>
<dbReference type="Pfam" id="PF00679">
    <property type="entry name" value="EFG_C"/>
    <property type="match status" value="1"/>
</dbReference>
<feature type="compositionally biased region" description="Basic and acidic residues" evidence="6">
    <location>
        <begin position="775"/>
        <end position="787"/>
    </location>
</feature>
<dbReference type="PRINTS" id="PR00315">
    <property type="entry name" value="ELONGATNFCT"/>
</dbReference>
<dbReference type="Gene3D" id="3.90.1430.10">
    <property type="entry name" value="Yeast translation eEF2 (G' domain)"/>
    <property type="match status" value="1"/>
</dbReference>
<dbReference type="InterPro" id="IPR035647">
    <property type="entry name" value="EFG_III/V"/>
</dbReference>